<protein>
    <submittedName>
        <fullName evidence="3">Circumsporozoite protein-like</fullName>
    </submittedName>
</protein>
<gene>
    <name evidence="3" type="primary">LOC106820103</name>
</gene>
<feature type="region of interest" description="Disordered" evidence="1">
    <location>
        <begin position="239"/>
        <end position="336"/>
    </location>
</feature>
<feature type="compositionally biased region" description="Pro residues" evidence="1">
    <location>
        <begin position="263"/>
        <end position="275"/>
    </location>
</feature>
<feature type="compositionally biased region" description="Low complexity" evidence="1">
    <location>
        <begin position="166"/>
        <end position="175"/>
    </location>
</feature>
<name>A0ABM1F6S2_PRICU</name>
<dbReference type="Proteomes" id="UP000695022">
    <property type="component" value="Unplaced"/>
</dbReference>
<feature type="compositionally biased region" description="Gly residues" evidence="1">
    <location>
        <begin position="115"/>
        <end position="135"/>
    </location>
</feature>
<accession>A0ABM1F6S2</accession>
<organism evidence="2 3">
    <name type="scientific">Priapulus caudatus</name>
    <name type="common">Priapulid worm</name>
    <dbReference type="NCBI Taxonomy" id="37621"/>
    <lineage>
        <taxon>Eukaryota</taxon>
        <taxon>Metazoa</taxon>
        <taxon>Ecdysozoa</taxon>
        <taxon>Scalidophora</taxon>
        <taxon>Priapulida</taxon>
        <taxon>Priapulimorpha</taxon>
        <taxon>Priapulimorphida</taxon>
        <taxon>Priapulidae</taxon>
        <taxon>Priapulus</taxon>
    </lineage>
</organism>
<dbReference type="GeneID" id="106820103"/>
<feature type="non-terminal residue" evidence="3">
    <location>
        <position position="1"/>
    </location>
</feature>
<evidence type="ECO:0000313" key="3">
    <source>
        <dbReference type="RefSeq" id="XP_014680143.1"/>
    </source>
</evidence>
<feature type="compositionally biased region" description="Polar residues" evidence="1">
    <location>
        <begin position="288"/>
        <end position="300"/>
    </location>
</feature>
<feature type="compositionally biased region" description="Gly residues" evidence="1">
    <location>
        <begin position="188"/>
        <end position="222"/>
    </location>
</feature>
<feature type="compositionally biased region" description="Low complexity" evidence="1">
    <location>
        <begin position="276"/>
        <end position="285"/>
    </location>
</feature>
<evidence type="ECO:0000256" key="1">
    <source>
        <dbReference type="SAM" id="MobiDB-lite"/>
    </source>
</evidence>
<dbReference type="RefSeq" id="XP_014680143.1">
    <property type="nucleotide sequence ID" value="XM_014824657.1"/>
</dbReference>
<evidence type="ECO:0000313" key="2">
    <source>
        <dbReference type="Proteomes" id="UP000695022"/>
    </source>
</evidence>
<feature type="region of interest" description="Disordered" evidence="1">
    <location>
        <begin position="112"/>
        <end position="222"/>
    </location>
</feature>
<keyword evidence="2" id="KW-1185">Reference proteome</keyword>
<sequence length="357" mass="35021">KFAGCAHCRYATFCVAALQQHVETQHGATQHVTPRHRWRNRTPMLLRDAWHCRCGYISFAAAYHLVSCGENTAYRLGGSPKQQQTAATREVTDADDLQLKVSSNDLITDDAAVGSSGGCGDGSGGGGDGVSGGDVGDSVAGVGDSVGAGGSGVDDSVGGVGDSVDDSVGGVDDSVGAGGSGVDDSVGSGVGGSDNINGGSGDGGAVDSSGGGDGSIDGVGGDCGGVGDHAAAAVADSTLVRTDQTSPPPSEHQVADGSGVAEPPSPVLLVPPQPDPAGQDGGPVATATVANGNESRTQQEMMERGEAEDGEMSTQSGGSATDDVATATEPGMDVDDGVVAMETDSVANAEAMEVDQP</sequence>
<reference evidence="3" key="1">
    <citation type="submission" date="2025-08" db="UniProtKB">
        <authorList>
            <consortium name="RefSeq"/>
        </authorList>
    </citation>
    <scope>IDENTIFICATION</scope>
</reference>
<proteinExistence type="predicted"/>